<dbReference type="Proteomes" id="UP000820818">
    <property type="component" value="Unassembled WGS sequence"/>
</dbReference>
<keyword evidence="3" id="KW-1185">Reference proteome</keyword>
<dbReference type="AlphaFoldDB" id="A0AAD5KDG1"/>
<gene>
    <name evidence="2" type="ORF">GHT06_001889</name>
</gene>
<feature type="compositionally biased region" description="Low complexity" evidence="1">
    <location>
        <begin position="114"/>
        <end position="160"/>
    </location>
</feature>
<sequence length="517" mass="55816">MAVDYSSSISRLSKERGDILTSMNIYTKDVSDIENEIKAARVAHKAAKDSGDSDAAAAAWSKVQNLDNEWGVAKTNLANLTTQSNEIQSNIERLQTNQAALAAADKVPVATNNPVAPETNAVTTPVTTTPPAQQEQAATNTASTTGTPSSAPSDTTDPTNLANRQSPIVTTDEFGTTVLSADASKVVSNTNGSVYTDEMGNLVEYSNPTESLGNVTTVDPTVQVRNGPDSTFTDELGTTVLTADASKVVSNTNGSVYTDELGNMVEYSNPTRSVGNVAKASAPTSTARAAAPPKEQKIEDDWRFRIQLAKTANYFYNTAQVGDVMYPLKSTAGVIFPYMPTISMAYSAIYDQTNIPHTNFKHYQYQNSEIAPISLSAEFTAQDTYEANYMLAMIHFFRSVTKMFYGKDSIPSNGTPPPLCFLSGLGQYQFDMHPVQIASFNYTLPNDVDYIRTGQTKTYNAGGAGPNTFDKKPVSYIPGITRKENNKLPNGAVKEPPKFASLSDTKSTYVPMKIQII</sequence>
<organism evidence="2 3">
    <name type="scientific">Daphnia sinensis</name>
    <dbReference type="NCBI Taxonomy" id="1820382"/>
    <lineage>
        <taxon>Eukaryota</taxon>
        <taxon>Metazoa</taxon>
        <taxon>Ecdysozoa</taxon>
        <taxon>Arthropoda</taxon>
        <taxon>Crustacea</taxon>
        <taxon>Branchiopoda</taxon>
        <taxon>Diplostraca</taxon>
        <taxon>Cladocera</taxon>
        <taxon>Anomopoda</taxon>
        <taxon>Daphniidae</taxon>
        <taxon>Daphnia</taxon>
        <taxon>Daphnia similis group</taxon>
    </lineage>
</organism>
<comment type="caution">
    <text evidence="2">The sequence shown here is derived from an EMBL/GenBank/DDBJ whole genome shotgun (WGS) entry which is preliminary data.</text>
</comment>
<evidence type="ECO:0000313" key="3">
    <source>
        <dbReference type="Proteomes" id="UP000820818"/>
    </source>
</evidence>
<feature type="region of interest" description="Disordered" evidence="1">
    <location>
        <begin position="110"/>
        <end position="169"/>
    </location>
</feature>
<evidence type="ECO:0000313" key="2">
    <source>
        <dbReference type="EMBL" id="KAI9549489.1"/>
    </source>
</evidence>
<accession>A0AAD5KDG1</accession>
<proteinExistence type="predicted"/>
<dbReference type="EMBL" id="WJBH02000296">
    <property type="protein sequence ID" value="KAI9549489.1"/>
    <property type="molecule type" value="Genomic_DNA"/>
</dbReference>
<name>A0AAD5KDG1_9CRUS</name>
<protein>
    <submittedName>
        <fullName evidence="2">Uncharacterized protein</fullName>
    </submittedName>
</protein>
<reference evidence="2" key="1">
    <citation type="submission" date="2022-05" db="EMBL/GenBank/DDBJ databases">
        <title>A multi-omics perspective on studying reproductive biology in Daphnia sinensis.</title>
        <authorList>
            <person name="Jia J."/>
        </authorList>
    </citation>
    <scope>NUCLEOTIDE SEQUENCE</scope>
    <source>
        <strain evidence="2">WSL</strain>
    </source>
</reference>
<evidence type="ECO:0000256" key="1">
    <source>
        <dbReference type="SAM" id="MobiDB-lite"/>
    </source>
</evidence>